<evidence type="ECO:0000313" key="7">
    <source>
        <dbReference type="Proteomes" id="UP000018679"/>
    </source>
</evidence>
<protein>
    <submittedName>
        <fullName evidence="6">LysR substrate-binding domain protein</fullName>
    </submittedName>
</protein>
<evidence type="ECO:0000259" key="5">
    <source>
        <dbReference type="PROSITE" id="PS50931"/>
    </source>
</evidence>
<gene>
    <name evidence="6" type="ORF">L566_1475</name>
</gene>
<name>A0AAI9J4R8_BORPT</name>
<dbReference type="SUPFAM" id="SSF53850">
    <property type="entry name" value="Periplasmic binding protein-like II"/>
    <property type="match status" value="1"/>
</dbReference>
<evidence type="ECO:0000313" key="6">
    <source>
        <dbReference type="EMBL" id="ETH32688.1"/>
    </source>
</evidence>
<evidence type="ECO:0000256" key="2">
    <source>
        <dbReference type="ARBA" id="ARBA00023015"/>
    </source>
</evidence>
<reference evidence="6 7" key="1">
    <citation type="journal article" date="2013" name="Genome Announc.">
        <title>Genome Sequences of 28 Bordetella pertussis U.S. Outbreak Strains Dating from 2010 to 2012.</title>
        <authorList>
            <person name="Harvill E.T."/>
            <person name="Goodfield L.L."/>
            <person name="Ivanov Y."/>
            <person name="Meyer J.A."/>
            <person name="Newth C."/>
            <person name="Cassiday P."/>
            <person name="Tondella M.L."/>
            <person name="Liao P."/>
            <person name="Zimmerman J."/>
            <person name="Meert K."/>
            <person name="Wessel D."/>
            <person name="Berger J."/>
            <person name="Dean J.M."/>
            <person name="Holubkov R."/>
            <person name="Burr J."/>
            <person name="Liu T."/>
            <person name="Brinkac L."/>
            <person name="Kim M."/>
            <person name="Losada L."/>
        </authorList>
    </citation>
    <scope>NUCLEOTIDE SEQUENCE [LARGE SCALE GENOMIC DNA]</scope>
    <source>
        <strain evidence="6 7">CHLA-26</strain>
    </source>
</reference>
<dbReference type="GO" id="GO:0043565">
    <property type="term" value="F:sequence-specific DNA binding"/>
    <property type="evidence" value="ECO:0007669"/>
    <property type="project" value="TreeGrafter"/>
</dbReference>
<dbReference type="InterPro" id="IPR058163">
    <property type="entry name" value="LysR-type_TF_proteobact-type"/>
</dbReference>
<accession>A0AAI9J4R8</accession>
<proteinExistence type="inferred from homology"/>
<dbReference type="AlphaFoldDB" id="A0AAI9J4R8"/>
<evidence type="ECO:0000256" key="4">
    <source>
        <dbReference type="ARBA" id="ARBA00023163"/>
    </source>
</evidence>
<dbReference type="PROSITE" id="PS50931">
    <property type="entry name" value="HTH_LYSR"/>
    <property type="match status" value="1"/>
</dbReference>
<dbReference type="InterPro" id="IPR005119">
    <property type="entry name" value="LysR_subst-bd"/>
</dbReference>
<dbReference type="PANTHER" id="PTHR30537">
    <property type="entry name" value="HTH-TYPE TRANSCRIPTIONAL REGULATOR"/>
    <property type="match status" value="1"/>
</dbReference>
<dbReference type="Pfam" id="PF03466">
    <property type="entry name" value="LysR_substrate"/>
    <property type="match status" value="1"/>
</dbReference>
<dbReference type="GO" id="GO:0003700">
    <property type="term" value="F:DNA-binding transcription factor activity"/>
    <property type="evidence" value="ECO:0007669"/>
    <property type="project" value="InterPro"/>
</dbReference>
<dbReference type="Gene3D" id="3.40.190.10">
    <property type="entry name" value="Periplasmic binding protein-like II"/>
    <property type="match status" value="2"/>
</dbReference>
<dbReference type="EMBL" id="AXSB02000005">
    <property type="protein sequence ID" value="ETH32688.1"/>
    <property type="molecule type" value="Genomic_DNA"/>
</dbReference>
<dbReference type="Proteomes" id="UP000018679">
    <property type="component" value="Unassembled WGS sequence"/>
</dbReference>
<evidence type="ECO:0000256" key="3">
    <source>
        <dbReference type="ARBA" id="ARBA00023125"/>
    </source>
</evidence>
<organism evidence="6 7">
    <name type="scientific">Bordetella pertussis CHLA-26</name>
    <dbReference type="NCBI Taxonomy" id="1331284"/>
    <lineage>
        <taxon>Bacteria</taxon>
        <taxon>Pseudomonadati</taxon>
        <taxon>Pseudomonadota</taxon>
        <taxon>Betaproteobacteria</taxon>
        <taxon>Burkholderiales</taxon>
        <taxon>Alcaligenaceae</taxon>
        <taxon>Bordetella</taxon>
    </lineage>
</organism>
<dbReference type="InterPro" id="IPR036390">
    <property type="entry name" value="WH_DNA-bd_sf"/>
</dbReference>
<dbReference type="InterPro" id="IPR000847">
    <property type="entry name" value="LysR_HTH_N"/>
</dbReference>
<dbReference type="InterPro" id="IPR036388">
    <property type="entry name" value="WH-like_DNA-bd_sf"/>
</dbReference>
<dbReference type="SUPFAM" id="SSF46785">
    <property type="entry name" value="Winged helix' DNA-binding domain"/>
    <property type="match status" value="1"/>
</dbReference>
<dbReference type="GO" id="GO:0006351">
    <property type="term" value="P:DNA-templated transcription"/>
    <property type="evidence" value="ECO:0007669"/>
    <property type="project" value="TreeGrafter"/>
</dbReference>
<keyword evidence="2" id="KW-0805">Transcription regulation</keyword>
<dbReference type="Gene3D" id="1.10.10.10">
    <property type="entry name" value="Winged helix-like DNA-binding domain superfamily/Winged helix DNA-binding domain"/>
    <property type="match status" value="1"/>
</dbReference>
<dbReference type="Pfam" id="PF00126">
    <property type="entry name" value="HTH_1"/>
    <property type="match status" value="1"/>
</dbReference>
<dbReference type="PANTHER" id="PTHR30537:SF74">
    <property type="entry name" value="HTH-TYPE TRANSCRIPTIONAL REGULATOR TRPI"/>
    <property type="match status" value="1"/>
</dbReference>
<sequence>MRQLLQKWRYIWFSRQPSIIVIYRRLPPLIAVRAFDAFSRSGSIRAAADLLAISHTVVSRHIQNLEDAVGTRLVKKDGRGLALTREGQRFAAKTRRALDLIADACGELVHGRGDAIHVCCMAGLASRRLLMRLPELESRLDGKELILQPTTARPDFNTDEADAEIIYLTQPFIGDGLRAEMFSRPRILAVCNPAFRERFPDIGEPEHLVHLPLLHEQSTDQWEQWLGSVGVAQLPILHGPRLWHGHLTMEAAQLGQGIALVSELLANDRIARGDLVEVLPNVSVQMGGYYFVAPEHKWNDPAIATVRQWLTEALS</sequence>
<keyword evidence="3" id="KW-0238">DNA-binding</keyword>
<comment type="caution">
    <text evidence="6">The sequence shown here is derived from an EMBL/GenBank/DDBJ whole genome shotgun (WGS) entry which is preliminary data.</text>
</comment>
<evidence type="ECO:0000256" key="1">
    <source>
        <dbReference type="ARBA" id="ARBA00009437"/>
    </source>
</evidence>
<feature type="domain" description="HTH lysR-type" evidence="5">
    <location>
        <begin position="27"/>
        <end position="84"/>
    </location>
</feature>
<keyword evidence="4" id="KW-0804">Transcription</keyword>
<comment type="similarity">
    <text evidence="1">Belongs to the LysR transcriptional regulatory family.</text>
</comment>